<feature type="transmembrane region" description="Helical" evidence="1">
    <location>
        <begin position="170"/>
        <end position="188"/>
    </location>
</feature>
<evidence type="ECO:0000256" key="1">
    <source>
        <dbReference type="SAM" id="Phobius"/>
    </source>
</evidence>
<evidence type="ECO:0008006" key="4">
    <source>
        <dbReference type="Google" id="ProtNLM"/>
    </source>
</evidence>
<feature type="transmembrane region" description="Helical" evidence="1">
    <location>
        <begin position="86"/>
        <end position="108"/>
    </location>
</feature>
<feature type="transmembrane region" description="Helical" evidence="1">
    <location>
        <begin position="194"/>
        <end position="214"/>
    </location>
</feature>
<feature type="transmembrane region" description="Helical" evidence="1">
    <location>
        <begin position="21"/>
        <end position="42"/>
    </location>
</feature>
<feature type="transmembrane region" description="Helical" evidence="1">
    <location>
        <begin position="128"/>
        <end position="149"/>
    </location>
</feature>
<dbReference type="KEGG" id="ccas:EIB73_05885"/>
<reference evidence="3" key="1">
    <citation type="submission" date="2018-11" db="EMBL/GenBank/DDBJ databases">
        <title>Proposal to divide the Flavobacteriaceae and reorganize its genera based on Amino Acid Identity values calculated from whole genome sequences.</title>
        <authorList>
            <person name="Nicholson A.C."/>
            <person name="Gulvik C.A."/>
            <person name="Whitney A.M."/>
            <person name="Humrighouse B.W."/>
            <person name="Bell M."/>
            <person name="Holmes B."/>
            <person name="Steigerwalt A.G."/>
            <person name="Villarma A."/>
            <person name="Sheth M."/>
            <person name="Batra D."/>
            <person name="Pryor J."/>
            <person name="Bernardet J.-F."/>
            <person name="Hugo C."/>
            <person name="Kampfer P."/>
            <person name="Newman J.D."/>
            <person name="McQuiston J.R."/>
        </authorList>
    </citation>
    <scope>NUCLEOTIDE SEQUENCE [LARGE SCALE GENOMIC DNA]</scope>
    <source>
        <strain evidence="3">G0081</strain>
    </source>
</reference>
<dbReference type="Proteomes" id="UP000270185">
    <property type="component" value="Chromosome"/>
</dbReference>
<dbReference type="EMBL" id="CP034159">
    <property type="protein sequence ID" value="AZI32752.1"/>
    <property type="molecule type" value="Genomic_DNA"/>
</dbReference>
<accession>A0A3G8XH81</accession>
<keyword evidence="1" id="KW-0472">Membrane</keyword>
<keyword evidence="1" id="KW-0812">Transmembrane</keyword>
<feature type="transmembrane region" description="Helical" evidence="1">
    <location>
        <begin position="54"/>
        <end position="74"/>
    </location>
</feature>
<dbReference type="OrthoDB" id="9803163at2"/>
<sequence>MEMPNIHQLAAEKTDSTTISYFLLRQLIGILGILLPFALMIFGGRLQPSLSHYYYSFSHTIFIGTLASLSTFLITYKGEYRIENWLANIAGVCAAGVAIFPTNVKGFIGTKFISLPISAESSHLTNALHYGFATALFICFALFCAVVFQKPDKNEIIDDKKRMRNRVYRICAYIMILSILAIAFLSIFKNLDFPYSTLIFESTTLLPFGISWLLKGSYNWTHSRYDILKILVKPFR</sequence>
<evidence type="ECO:0000313" key="3">
    <source>
        <dbReference type="Proteomes" id="UP000270185"/>
    </source>
</evidence>
<keyword evidence="3" id="KW-1185">Reference proteome</keyword>
<protein>
    <recommendedName>
        <fullName evidence="4">DUF998 domain-containing protein</fullName>
    </recommendedName>
</protein>
<evidence type="ECO:0000313" key="2">
    <source>
        <dbReference type="EMBL" id="AZI32752.1"/>
    </source>
</evidence>
<dbReference type="RefSeq" id="WP_125023552.1">
    <property type="nucleotide sequence ID" value="NZ_CP034159.1"/>
</dbReference>
<name>A0A3G8XH81_9FLAO</name>
<organism evidence="2 3">
    <name type="scientific">Kaistella carnis</name>
    <dbReference type="NCBI Taxonomy" id="1241979"/>
    <lineage>
        <taxon>Bacteria</taxon>
        <taxon>Pseudomonadati</taxon>
        <taxon>Bacteroidota</taxon>
        <taxon>Flavobacteriia</taxon>
        <taxon>Flavobacteriales</taxon>
        <taxon>Weeksellaceae</taxon>
        <taxon>Chryseobacterium group</taxon>
        <taxon>Kaistella</taxon>
    </lineage>
</organism>
<proteinExistence type="predicted"/>
<gene>
    <name evidence="2" type="ORF">EIB73_05885</name>
</gene>
<dbReference type="AlphaFoldDB" id="A0A3G8XH81"/>
<keyword evidence="1" id="KW-1133">Transmembrane helix</keyword>